<evidence type="ECO:0008006" key="2">
    <source>
        <dbReference type="Google" id="ProtNLM"/>
    </source>
</evidence>
<accession>A0A7R9P0D0</accession>
<dbReference type="GO" id="GO:0005814">
    <property type="term" value="C:centriole"/>
    <property type="evidence" value="ECO:0007669"/>
    <property type="project" value="TreeGrafter"/>
</dbReference>
<dbReference type="PANTHER" id="PTHR31691">
    <property type="entry name" value="ROTATIN"/>
    <property type="match status" value="1"/>
</dbReference>
<dbReference type="GO" id="GO:0007099">
    <property type="term" value="P:centriole replication"/>
    <property type="evidence" value="ECO:0007669"/>
    <property type="project" value="TreeGrafter"/>
</dbReference>
<dbReference type="GO" id="GO:0036064">
    <property type="term" value="C:ciliary basal body"/>
    <property type="evidence" value="ECO:0007669"/>
    <property type="project" value="InterPro"/>
</dbReference>
<name>A0A7R9P0D0_9NEOP</name>
<dbReference type="EMBL" id="OE006619">
    <property type="protein sequence ID" value="CAD7462773.1"/>
    <property type="molecule type" value="Genomic_DNA"/>
</dbReference>
<gene>
    <name evidence="1" type="ORF">TTEB3V08_LOCUS10663</name>
</gene>
<evidence type="ECO:0000313" key="1">
    <source>
        <dbReference type="EMBL" id="CAD7462773.1"/>
    </source>
</evidence>
<organism evidence="1">
    <name type="scientific">Timema tahoe</name>
    <dbReference type="NCBI Taxonomy" id="61484"/>
    <lineage>
        <taxon>Eukaryota</taxon>
        <taxon>Metazoa</taxon>
        <taxon>Ecdysozoa</taxon>
        <taxon>Arthropoda</taxon>
        <taxon>Hexapoda</taxon>
        <taxon>Insecta</taxon>
        <taxon>Pterygota</taxon>
        <taxon>Neoptera</taxon>
        <taxon>Polyneoptera</taxon>
        <taxon>Phasmatodea</taxon>
        <taxon>Timematodea</taxon>
        <taxon>Timematoidea</taxon>
        <taxon>Timematidae</taxon>
        <taxon>Timema</taxon>
    </lineage>
</organism>
<dbReference type="AlphaFoldDB" id="A0A7R9P0D0"/>
<dbReference type="PANTHER" id="PTHR31691:SF1">
    <property type="entry name" value="ROTATIN"/>
    <property type="match status" value="1"/>
</dbReference>
<dbReference type="GO" id="GO:0005813">
    <property type="term" value="C:centrosome"/>
    <property type="evidence" value="ECO:0007669"/>
    <property type="project" value="InterPro"/>
</dbReference>
<dbReference type="GO" id="GO:0010457">
    <property type="term" value="P:centriole-centriole cohesion"/>
    <property type="evidence" value="ECO:0007669"/>
    <property type="project" value="TreeGrafter"/>
</dbReference>
<proteinExistence type="predicted"/>
<dbReference type="SUPFAM" id="SSF48371">
    <property type="entry name" value="ARM repeat"/>
    <property type="match status" value="1"/>
</dbReference>
<dbReference type="InterPro" id="IPR030791">
    <property type="entry name" value="Rotatin"/>
</dbReference>
<reference evidence="1" key="1">
    <citation type="submission" date="2020-11" db="EMBL/GenBank/DDBJ databases">
        <authorList>
            <person name="Tran Van P."/>
        </authorList>
    </citation>
    <scope>NUCLEOTIDE SEQUENCE</scope>
</reference>
<dbReference type="InterPro" id="IPR016024">
    <property type="entry name" value="ARM-type_fold"/>
</dbReference>
<dbReference type="GO" id="GO:0032053">
    <property type="term" value="P:ciliary basal body organization"/>
    <property type="evidence" value="ECO:0007669"/>
    <property type="project" value="TreeGrafter"/>
</dbReference>
<sequence length="892" mass="98666">MAERFNDSVEKKGFRWITRVLKDPGQPLPNLLKMEGEEDTPCKELYRALLALCQDCASLESRLEDVGTLLVRPVKKGRAWGPLVKTIMLNLKFSDTQHFYNLALLDCMLSCLTHVTGSLGWSKTGDPADVDLKGLWSGLMVCLIELVTAFHCGKGGASSASFMGLAITRSAMLCLNHLLCEMHNSDTDKNWDAEWMSVMTDSHLLWLPYLWANRDPVVRAAGFQLVAGLCMSSRACVILQDGIDLWTAGISFVVDHREASVVREQAATLLTNLTSHKINNGGKDGGSTVSVSCKSTGNNEEMATLLSRLYLGSTVTPDGRSTDVARWTVESLSGRRLSQSEELRPDEFVLVYNRASSKTELSESVSEATDDLNPELQAVTTPGLVKTVSLLLVNLISFSPTHALFNMKKCGLVRLLFCCLGSVIHFVNKDMMLYVDVLEMYTGVCCVLSKCVALDDECHFTVLHTHNSLTILLSLLDPVQYERTNPEVIFLRNRVWSEVFRLLTALLLDTSKHSKKAYKAICDALWCVGHQPFFAALKTSLCSESSADLQSSALTSLISLLTQESKVIFSPRTEDPDLSIVGIPSVNSLQSLLDEDHSESCDLNKVPSLELLEANSCDRQVTISDKDRVQDRPLHGAELCDLLLRLYEVHSLQLSMNERSSGFGKGPVVGALSSLLLISHEAKHHALREGLLATTILQARELHVRLSLESVECLRRAVDKKRVCPLLRDMSALFGLLNNFMHGSTDVKTAAAEQGLADLVHKVWLWCTAVPGLLVDTLNMMCTFTNRCLSASHSLVLTTTIPGVGLRKTPSSMSLFHAVVSLVLKEMDMVGLAHEQNVLALAFQLLRHACHSHECRLVMTKVVVDYDDDDYDDYDYDNDDDDDEIICQGHQP</sequence>
<protein>
    <recommendedName>
        <fullName evidence="2">Rotatin</fullName>
    </recommendedName>
</protein>